<keyword evidence="4" id="KW-1185">Reference proteome</keyword>
<accession>A0ABZ3IQI2</accession>
<sequence>MKKIITLVLAIVMLLTAAGCGSTGATFNAGSVSSGKISPGDNAASTKKHSKILVAYFSHGGNTRKAAESIHEQVGGDLFEIKTVNPYPEEYDACVAAAKAELENNARPQLTGKVENMADYDIVFIGYPIWWHTTPMAIYSFMEAYDLSGKTVIPFCTSYSNDIAKSMPAIHGLAANSKILDGLTIKGVDGENVSKVEPWLKKIGIVR</sequence>
<feature type="chain" id="PRO_5046764091" description="Flavodoxin-like domain-containing protein" evidence="1">
    <location>
        <begin position="25"/>
        <end position="207"/>
    </location>
</feature>
<protein>
    <recommendedName>
        <fullName evidence="2">Flavodoxin-like domain-containing protein</fullName>
    </recommendedName>
</protein>
<evidence type="ECO:0000259" key="2">
    <source>
        <dbReference type="Pfam" id="PF12682"/>
    </source>
</evidence>
<dbReference type="RefSeq" id="WP_094606179.1">
    <property type="nucleotide sequence ID" value="NZ_CP155573.1"/>
</dbReference>
<dbReference type="InterPro" id="IPR029039">
    <property type="entry name" value="Flavoprotein-like_sf"/>
</dbReference>
<dbReference type="PROSITE" id="PS51257">
    <property type="entry name" value="PROKAR_LIPOPROTEIN"/>
    <property type="match status" value="1"/>
</dbReference>
<dbReference type="Proteomes" id="UP000216752">
    <property type="component" value="Chromosome"/>
</dbReference>
<reference evidence="3" key="1">
    <citation type="submission" date="2024-05" db="EMBL/GenBank/DDBJ databases">
        <title>Isolation and characterization of Sporomusa carbonis sp. nov., a carboxydotrophic hydrogenogen in the genus of Sporomusa isolated from a charcoal burning pile.</title>
        <authorList>
            <person name="Boeer T."/>
            <person name="Rosenbaum F."/>
            <person name="Eysell L."/>
            <person name="Mueller V."/>
            <person name="Daniel R."/>
            <person name="Poehlein A."/>
        </authorList>
    </citation>
    <scope>NUCLEOTIDE SEQUENCE [LARGE SCALE GENOMIC DNA]</scope>
    <source>
        <strain evidence="3">DSM 10669</strain>
    </source>
</reference>
<dbReference type="SUPFAM" id="SSF52218">
    <property type="entry name" value="Flavoproteins"/>
    <property type="match status" value="1"/>
</dbReference>
<dbReference type="PANTHER" id="PTHR39201:SF1">
    <property type="entry name" value="FLAVODOXIN-LIKE DOMAIN-CONTAINING PROTEIN"/>
    <property type="match status" value="1"/>
</dbReference>
<dbReference type="PANTHER" id="PTHR39201">
    <property type="entry name" value="EXPORTED PROTEIN-RELATED"/>
    <property type="match status" value="1"/>
</dbReference>
<evidence type="ECO:0000313" key="3">
    <source>
        <dbReference type="EMBL" id="XFO67801.1"/>
    </source>
</evidence>
<evidence type="ECO:0000256" key="1">
    <source>
        <dbReference type="SAM" id="SignalP"/>
    </source>
</evidence>
<keyword evidence="1" id="KW-0732">Signal</keyword>
<dbReference type="Pfam" id="PF12682">
    <property type="entry name" value="Flavodoxin_4"/>
    <property type="match status" value="1"/>
</dbReference>
<dbReference type="EMBL" id="CP155573">
    <property type="protein sequence ID" value="XFO67801.1"/>
    <property type="molecule type" value="Genomic_DNA"/>
</dbReference>
<gene>
    <name evidence="3" type="ORF">SPSIL_040200</name>
</gene>
<evidence type="ECO:0000313" key="4">
    <source>
        <dbReference type="Proteomes" id="UP000216752"/>
    </source>
</evidence>
<feature type="domain" description="Flavodoxin-like" evidence="2">
    <location>
        <begin position="51"/>
        <end position="191"/>
    </location>
</feature>
<organism evidence="3 4">
    <name type="scientific">Sporomusa silvacetica DSM 10669</name>
    <dbReference type="NCBI Taxonomy" id="1123289"/>
    <lineage>
        <taxon>Bacteria</taxon>
        <taxon>Bacillati</taxon>
        <taxon>Bacillota</taxon>
        <taxon>Negativicutes</taxon>
        <taxon>Selenomonadales</taxon>
        <taxon>Sporomusaceae</taxon>
        <taxon>Sporomusa</taxon>
    </lineage>
</organism>
<feature type="signal peptide" evidence="1">
    <location>
        <begin position="1"/>
        <end position="24"/>
    </location>
</feature>
<proteinExistence type="predicted"/>
<dbReference type="Gene3D" id="3.40.50.360">
    <property type="match status" value="1"/>
</dbReference>
<dbReference type="InterPro" id="IPR008254">
    <property type="entry name" value="Flavodoxin/NO_synth"/>
</dbReference>
<name>A0ABZ3IQI2_9FIRM</name>